<reference evidence="1 2" key="1">
    <citation type="submission" date="2021-06" db="EMBL/GenBank/DDBJ databases">
        <title>Caerostris extrusa draft genome.</title>
        <authorList>
            <person name="Kono N."/>
            <person name="Arakawa K."/>
        </authorList>
    </citation>
    <scope>NUCLEOTIDE SEQUENCE [LARGE SCALE GENOMIC DNA]</scope>
</reference>
<dbReference type="AlphaFoldDB" id="A0AAV4T9H3"/>
<proteinExistence type="predicted"/>
<keyword evidence="2" id="KW-1185">Reference proteome</keyword>
<protein>
    <submittedName>
        <fullName evidence="1">Uncharacterized protein</fullName>
    </submittedName>
</protein>
<sequence>MELQIQFLQFCSYILIFFSSENQIDCRIEEEIASSSELKLNIRPTVAVPVFHFLYFPQAIFPPTPAEQKMTGNASFFSIAGGKGDLHSRVLGKAFYHLLLMGDLRHFREFRHV</sequence>
<dbReference type="Proteomes" id="UP001054945">
    <property type="component" value="Unassembled WGS sequence"/>
</dbReference>
<evidence type="ECO:0000313" key="2">
    <source>
        <dbReference type="Proteomes" id="UP001054945"/>
    </source>
</evidence>
<organism evidence="1 2">
    <name type="scientific">Caerostris extrusa</name>
    <name type="common">Bark spider</name>
    <name type="synonym">Caerostris bankana</name>
    <dbReference type="NCBI Taxonomy" id="172846"/>
    <lineage>
        <taxon>Eukaryota</taxon>
        <taxon>Metazoa</taxon>
        <taxon>Ecdysozoa</taxon>
        <taxon>Arthropoda</taxon>
        <taxon>Chelicerata</taxon>
        <taxon>Arachnida</taxon>
        <taxon>Araneae</taxon>
        <taxon>Araneomorphae</taxon>
        <taxon>Entelegynae</taxon>
        <taxon>Araneoidea</taxon>
        <taxon>Araneidae</taxon>
        <taxon>Caerostris</taxon>
    </lineage>
</organism>
<accession>A0AAV4T9H3</accession>
<comment type="caution">
    <text evidence="1">The sequence shown here is derived from an EMBL/GenBank/DDBJ whole genome shotgun (WGS) entry which is preliminary data.</text>
</comment>
<dbReference type="EMBL" id="BPLR01010712">
    <property type="protein sequence ID" value="GIY41382.1"/>
    <property type="molecule type" value="Genomic_DNA"/>
</dbReference>
<evidence type="ECO:0000313" key="1">
    <source>
        <dbReference type="EMBL" id="GIY41382.1"/>
    </source>
</evidence>
<name>A0AAV4T9H3_CAEEX</name>
<gene>
    <name evidence="1" type="ORF">CEXT_155781</name>
</gene>